<dbReference type="Pfam" id="PF05343">
    <property type="entry name" value="Peptidase_M42"/>
    <property type="match status" value="1"/>
</dbReference>
<evidence type="ECO:0000256" key="1">
    <source>
        <dbReference type="ARBA" id="ARBA00006272"/>
    </source>
</evidence>
<dbReference type="Proteomes" id="UP000449710">
    <property type="component" value="Unassembled WGS sequence"/>
</dbReference>
<dbReference type="InterPro" id="IPR051464">
    <property type="entry name" value="Peptidase_M42_aminopept"/>
</dbReference>
<evidence type="ECO:0000256" key="7">
    <source>
        <dbReference type="PIRSR" id="PIRSR001123-1"/>
    </source>
</evidence>
<evidence type="ECO:0000256" key="6">
    <source>
        <dbReference type="PIRNR" id="PIRNR001123"/>
    </source>
</evidence>
<evidence type="ECO:0000256" key="5">
    <source>
        <dbReference type="ARBA" id="ARBA00022801"/>
    </source>
</evidence>
<dbReference type="SUPFAM" id="SSF101821">
    <property type="entry name" value="Aminopeptidase/glucanase lid domain"/>
    <property type="match status" value="1"/>
</dbReference>
<feature type="binding site" evidence="8">
    <location>
        <position position="312"/>
    </location>
    <ligand>
        <name>Zn(2+)</name>
        <dbReference type="ChEBI" id="CHEBI:29105"/>
        <label>2</label>
    </ligand>
</feature>
<keyword evidence="3" id="KW-0645">Protease</keyword>
<dbReference type="InterPro" id="IPR023367">
    <property type="entry name" value="Peptidase_M42_dom2"/>
</dbReference>
<dbReference type="GO" id="GO:0046872">
    <property type="term" value="F:metal ion binding"/>
    <property type="evidence" value="ECO:0007669"/>
    <property type="project" value="UniProtKB-UniRule"/>
</dbReference>
<accession>A0AA44BDX2</accession>
<evidence type="ECO:0000256" key="2">
    <source>
        <dbReference type="ARBA" id="ARBA00022438"/>
    </source>
</evidence>
<comment type="similarity">
    <text evidence="1 6">Belongs to the peptidase M42 family.</text>
</comment>
<keyword evidence="5" id="KW-0378">Hydrolase</keyword>
<feature type="binding site" evidence="8">
    <location>
        <position position="206"/>
    </location>
    <ligand>
        <name>Zn(2+)</name>
        <dbReference type="ChEBI" id="CHEBI:29105"/>
        <label>2</label>
    </ligand>
</feature>
<evidence type="ECO:0000256" key="4">
    <source>
        <dbReference type="ARBA" id="ARBA00022723"/>
    </source>
</evidence>
<organism evidence="9 10">
    <name type="scientific">Isachenkonia alkalipeptolytica</name>
    <dbReference type="NCBI Taxonomy" id="2565777"/>
    <lineage>
        <taxon>Bacteria</taxon>
        <taxon>Bacillati</taxon>
        <taxon>Bacillota</taxon>
        <taxon>Clostridia</taxon>
        <taxon>Eubacteriales</taxon>
        <taxon>Clostridiaceae</taxon>
        <taxon>Isachenkonia</taxon>
    </lineage>
</organism>
<dbReference type="EMBL" id="SUMG01000011">
    <property type="protein sequence ID" value="NBG88754.1"/>
    <property type="molecule type" value="Genomic_DNA"/>
</dbReference>
<dbReference type="Gene3D" id="2.40.30.40">
    <property type="entry name" value="Peptidase M42, domain 2"/>
    <property type="match status" value="1"/>
</dbReference>
<keyword evidence="2" id="KW-0031">Aminopeptidase</keyword>
<sequence>MDGKQFLQYLSQTSGVSGHEEELTALVDRFFKPYADSITTDTLGNIIVLKKGRKSTGKIMFAAHLDEIGLMVKKIDEKGYLHMTSIGGFDQRVLPCQEVTVHGKEELFGVIGMLPPHITGGKQEDSVKMEDLLIDVGYSKQELKDLVSIGDIVTVNRSIQNLKNNQIAGKALDDRAGVVALYEGIKLLQDQIHDMDVYFVLTVQEEVGTRGAVTSTYGINPDVGLAVDVGFGRTPELNAHDTLELSKGPGILIGANAHPNVFKSLKDTAKKNHIDYQIEVAPGPTGTDAWPMQISGSGVATGVLSIPLRYMHTSVETINWQDVETTGQLLSHFVMYFNSKEMEDFLCY</sequence>
<feature type="binding site" evidence="8">
    <location>
        <position position="173"/>
    </location>
    <ligand>
        <name>Zn(2+)</name>
        <dbReference type="ChEBI" id="CHEBI:29105"/>
        <label>1</label>
    </ligand>
</feature>
<dbReference type="GO" id="GO:0004177">
    <property type="term" value="F:aminopeptidase activity"/>
    <property type="evidence" value="ECO:0007669"/>
    <property type="project" value="UniProtKB-UniRule"/>
</dbReference>
<keyword evidence="10" id="KW-1185">Reference proteome</keyword>
<dbReference type="SUPFAM" id="SSF53187">
    <property type="entry name" value="Zn-dependent exopeptidases"/>
    <property type="match status" value="1"/>
</dbReference>
<reference evidence="9 10" key="1">
    <citation type="submission" date="2019-04" db="EMBL/GenBank/DDBJ databases">
        <title>Isachenkonia alkalipeptolytica gen. nov. sp. nov. a new anaerobic, alkiliphilic organothrophic bacterium capable to reduce synthesized ferrihydrite isolated from a soda lake.</title>
        <authorList>
            <person name="Toshchakov S.V."/>
            <person name="Zavarzina D.G."/>
            <person name="Zhilina T.N."/>
            <person name="Kostrikina N.A."/>
            <person name="Kublanov I.V."/>
        </authorList>
    </citation>
    <scope>NUCLEOTIDE SEQUENCE [LARGE SCALE GENOMIC DNA]</scope>
    <source>
        <strain evidence="9 10">Z-1701</strain>
    </source>
</reference>
<keyword evidence="4 8" id="KW-0479">Metal-binding</keyword>
<proteinExistence type="inferred from homology"/>
<feature type="active site" description="Proton acceptor" evidence="7">
    <location>
        <position position="205"/>
    </location>
</feature>
<dbReference type="InterPro" id="IPR008007">
    <property type="entry name" value="Peptidase_M42"/>
</dbReference>
<dbReference type="GO" id="GO:0006508">
    <property type="term" value="P:proteolysis"/>
    <property type="evidence" value="ECO:0007669"/>
    <property type="project" value="UniProtKB-KW"/>
</dbReference>
<evidence type="ECO:0000313" key="9">
    <source>
        <dbReference type="EMBL" id="NBG88754.1"/>
    </source>
</evidence>
<feature type="binding site" evidence="8">
    <location>
        <position position="64"/>
    </location>
    <ligand>
        <name>Zn(2+)</name>
        <dbReference type="ChEBI" id="CHEBI:29105"/>
        <label>1</label>
    </ligand>
</feature>
<dbReference type="RefSeq" id="WP_160721696.1">
    <property type="nucleotide sequence ID" value="NZ_SUMG01000011.1"/>
</dbReference>
<evidence type="ECO:0000256" key="8">
    <source>
        <dbReference type="PIRSR" id="PIRSR001123-2"/>
    </source>
</evidence>
<feature type="binding site" evidence="8">
    <location>
        <position position="228"/>
    </location>
    <ligand>
        <name>Zn(2+)</name>
        <dbReference type="ChEBI" id="CHEBI:29105"/>
        <label>1</label>
    </ligand>
</feature>
<dbReference type="Gene3D" id="3.40.630.10">
    <property type="entry name" value="Zn peptidases"/>
    <property type="match status" value="1"/>
</dbReference>
<evidence type="ECO:0000256" key="3">
    <source>
        <dbReference type="ARBA" id="ARBA00022670"/>
    </source>
</evidence>
<dbReference type="PANTHER" id="PTHR32481">
    <property type="entry name" value="AMINOPEPTIDASE"/>
    <property type="match status" value="1"/>
</dbReference>
<dbReference type="PIRSF" id="PIRSF001123">
    <property type="entry name" value="PepA_GA"/>
    <property type="match status" value="1"/>
</dbReference>
<dbReference type="PANTHER" id="PTHR32481:SF0">
    <property type="entry name" value="AMINOPEPTIDASE YPDE-RELATED"/>
    <property type="match status" value="1"/>
</dbReference>
<dbReference type="AlphaFoldDB" id="A0AA44BDX2"/>
<protein>
    <submittedName>
        <fullName evidence="9">M42 family metallopeptidase</fullName>
    </submittedName>
</protein>
<evidence type="ECO:0000313" key="10">
    <source>
        <dbReference type="Proteomes" id="UP000449710"/>
    </source>
</evidence>
<gene>
    <name evidence="9" type="ORF">ISALK_09595</name>
</gene>
<feature type="binding site" evidence="8">
    <location>
        <position position="173"/>
    </location>
    <ligand>
        <name>Zn(2+)</name>
        <dbReference type="ChEBI" id="CHEBI:29105"/>
        <label>2</label>
    </ligand>
</feature>
<name>A0AA44BDX2_9CLOT</name>
<comment type="cofactor">
    <cofactor evidence="8">
        <name>a divalent metal cation</name>
        <dbReference type="ChEBI" id="CHEBI:60240"/>
    </cofactor>
    <text evidence="8">Binds 2 divalent metal cations per subunit.</text>
</comment>
<dbReference type="CDD" id="cd05656">
    <property type="entry name" value="M42_Frv"/>
    <property type="match status" value="1"/>
</dbReference>
<comment type="caution">
    <text evidence="9">The sequence shown here is derived from an EMBL/GenBank/DDBJ whole genome shotgun (WGS) entry which is preliminary data.</text>
</comment>